<organism evidence="1 2">
    <name type="scientific">Zalaria obscura</name>
    <dbReference type="NCBI Taxonomy" id="2024903"/>
    <lineage>
        <taxon>Eukaryota</taxon>
        <taxon>Fungi</taxon>
        <taxon>Dikarya</taxon>
        <taxon>Ascomycota</taxon>
        <taxon>Pezizomycotina</taxon>
        <taxon>Dothideomycetes</taxon>
        <taxon>Dothideomycetidae</taxon>
        <taxon>Dothideales</taxon>
        <taxon>Zalariaceae</taxon>
        <taxon>Zalaria</taxon>
    </lineage>
</organism>
<dbReference type="EMBL" id="JAMKPW020000044">
    <property type="protein sequence ID" value="KAK8192730.1"/>
    <property type="molecule type" value="Genomic_DNA"/>
</dbReference>
<comment type="caution">
    <text evidence="1">The sequence shown here is derived from an EMBL/GenBank/DDBJ whole genome shotgun (WGS) entry which is preliminary data.</text>
</comment>
<dbReference type="Proteomes" id="UP001320706">
    <property type="component" value="Unassembled WGS sequence"/>
</dbReference>
<accession>A0ACC3S4H6</accession>
<keyword evidence="2" id="KW-1185">Reference proteome</keyword>
<protein>
    <submittedName>
        <fullName evidence="1">GCR1-dependent translation factor 1</fullName>
    </submittedName>
</protein>
<reference evidence="1" key="1">
    <citation type="submission" date="2024-02" db="EMBL/GenBank/DDBJ databases">
        <title>Metagenome Assembled Genome of Zalaria obscura JY119.</title>
        <authorList>
            <person name="Vighnesh L."/>
            <person name="Jagadeeshwari U."/>
            <person name="Venkata Ramana C."/>
            <person name="Sasikala C."/>
        </authorList>
    </citation>
    <scope>NUCLEOTIDE SEQUENCE</scope>
    <source>
        <strain evidence="1">JY119</strain>
    </source>
</reference>
<evidence type="ECO:0000313" key="1">
    <source>
        <dbReference type="EMBL" id="KAK8192730.1"/>
    </source>
</evidence>
<evidence type="ECO:0000313" key="2">
    <source>
        <dbReference type="Proteomes" id="UP001320706"/>
    </source>
</evidence>
<gene>
    <name evidence="1" type="primary">GDT1</name>
    <name evidence="1" type="ORF">M8818_007902</name>
</gene>
<sequence>MRLRSRRSPVLLLLLPALASALSVPQDAKDTVLDAVAPRDVAVPKKDYTAILPTSLKPGPTVRPDVGTKDAPVDGLDGKPHAGPFVDTTPDAKKPAAGGDDLPTLKKALPTSLAKLKSSYSSEEGWDLIPEKNDGVMDDENRLAPKKGTTGTEGGVSEKEANRKLQEHRTGEKLEKTPDPPKEAPPLPHDEEQERLAVKEKKEKEVQDADEKKPTEKPKGAIGLEKPTDLPDKPHNIPHPEPNNPTIPDPDAGTASHPSPLQDTMPYTEGQKHTAATPLLEGEEPEGIIQPFHSFVLSITMILFSEIGDKTFLVAALMAMRHDRLVVFSAALSALIAMTVLSAILGHALPTLLPKRFTAFLAAILFLVFGAKMLREGLAMPKDSGVGEEMKEVEAELEEKEHQVRKLGSRRRSSLSAYALESGRGRGPSRTTAAANLPKPPQSPPDSDDSRSPSPSRRNNVASALNGMGNLFSLLLSPAWVQTFVMTFLGEWGDRSQIATIAMAAGQDYWWVTAGAISGHAVCTGIAVIGGRALAGRVSMRVVTIGGAVAFLVFGVIYLADCAYSD</sequence>
<name>A0ACC3S4H6_9PEZI</name>
<proteinExistence type="predicted"/>